<evidence type="ECO:0000313" key="2">
    <source>
        <dbReference type="EMBL" id="EFA43042.1"/>
    </source>
</evidence>
<keyword evidence="1" id="KW-0812">Transmembrane</keyword>
<evidence type="ECO:0000256" key="1">
    <source>
        <dbReference type="SAM" id="Phobius"/>
    </source>
</evidence>
<dbReference type="InterPro" id="IPR036444">
    <property type="entry name" value="PLipase_A2_dom_sf"/>
</dbReference>
<name>D1Q000_9BACT</name>
<evidence type="ECO:0008006" key="4">
    <source>
        <dbReference type="Google" id="ProtNLM"/>
    </source>
</evidence>
<dbReference type="SUPFAM" id="SSF48619">
    <property type="entry name" value="Phospholipase A2, PLA2"/>
    <property type="match status" value="1"/>
</dbReference>
<feature type="transmembrane region" description="Helical" evidence="1">
    <location>
        <begin position="68"/>
        <end position="89"/>
    </location>
</feature>
<evidence type="ECO:0000313" key="3">
    <source>
        <dbReference type="Proteomes" id="UP000003160"/>
    </source>
</evidence>
<keyword evidence="3" id="KW-1185">Reference proteome</keyword>
<dbReference type="EMBL" id="ACKS01000098">
    <property type="protein sequence ID" value="EFA43042.1"/>
    <property type="molecule type" value="Genomic_DNA"/>
</dbReference>
<accession>D1Q000</accession>
<dbReference type="RefSeq" id="WP_007175487.1">
    <property type="nucleotide sequence ID" value="NZ_GG704792.1"/>
</dbReference>
<protein>
    <recommendedName>
        <fullName evidence="4">DUF1353 domain-containing protein</fullName>
    </recommendedName>
</protein>
<keyword evidence="1" id="KW-1133">Transmembrane helix</keyword>
<dbReference type="AlphaFoldDB" id="D1Q000"/>
<sequence length="99" mass="11644">MRLKGMLWRAGVNGCGVFGIKPPLWRKYQACCELHDALYDLGGDDMDRMRADRKLLEGMLAKSDKARYVLWTVGYYYAVRAFGWLFFNYKDKKKDAKKY</sequence>
<dbReference type="Proteomes" id="UP000003160">
    <property type="component" value="Unassembled WGS sequence"/>
</dbReference>
<organism evidence="2 3">
    <name type="scientific">Hallella bergensis DSM 17361</name>
    <dbReference type="NCBI Taxonomy" id="585502"/>
    <lineage>
        <taxon>Bacteria</taxon>
        <taxon>Pseudomonadati</taxon>
        <taxon>Bacteroidota</taxon>
        <taxon>Bacteroidia</taxon>
        <taxon>Bacteroidales</taxon>
        <taxon>Prevotellaceae</taxon>
        <taxon>Hallella</taxon>
    </lineage>
</organism>
<dbReference type="HOGENOM" id="CLU_2317819_0_0_10"/>
<comment type="caution">
    <text evidence="2">The sequence shown here is derived from an EMBL/GenBank/DDBJ whole genome shotgun (WGS) entry which is preliminary data.</text>
</comment>
<reference evidence="2 3" key="1">
    <citation type="submission" date="2009-10" db="EMBL/GenBank/DDBJ databases">
        <authorList>
            <person name="Qin X."/>
            <person name="Bachman B."/>
            <person name="Battles P."/>
            <person name="Bell A."/>
            <person name="Bess C."/>
            <person name="Bickham C."/>
            <person name="Chaboub L."/>
            <person name="Chen D."/>
            <person name="Coyle M."/>
            <person name="Deiros D.R."/>
            <person name="Dinh H."/>
            <person name="Forbes L."/>
            <person name="Fowler G."/>
            <person name="Francisco L."/>
            <person name="Fu Q."/>
            <person name="Gubbala S."/>
            <person name="Hale W."/>
            <person name="Han Y."/>
            <person name="Hemphill L."/>
            <person name="Highlander S.K."/>
            <person name="Hirani K."/>
            <person name="Hogues M."/>
            <person name="Jackson L."/>
            <person name="Jakkamsetti A."/>
            <person name="Javaid M."/>
            <person name="Jiang H."/>
            <person name="Korchina V."/>
            <person name="Kovar C."/>
            <person name="Lara F."/>
            <person name="Lee S."/>
            <person name="Mata R."/>
            <person name="Mathew T."/>
            <person name="Moen C."/>
            <person name="Morales K."/>
            <person name="Munidasa M."/>
            <person name="Nazareth L."/>
            <person name="Ngo R."/>
            <person name="Nguyen L."/>
            <person name="Okwuonu G."/>
            <person name="Ongeri F."/>
            <person name="Patil S."/>
            <person name="Petrosino J."/>
            <person name="Pham C."/>
            <person name="Pham P."/>
            <person name="Pu L.-L."/>
            <person name="Puazo M."/>
            <person name="Raj R."/>
            <person name="Reid J."/>
            <person name="Rouhana J."/>
            <person name="Saada N."/>
            <person name="Shang Y."/>
            <person name="Simmons D."/>
            <person name="Thornton R."/>
            <person name="Warren J."/>
            <person name="Weissenberger G."/>
            <person name="Zhang J."/>
            <person name="Zhang L."/>
            <person name="Zhou C."/>
            <person name="Zhu D."/>
            <person name="Muzny D."/>
            <person name="Worley K."/>
            <person name="Gibbs R."/>
        </authorList>
    </citation>
    <scope>NUCLEOTIDE SEQUENCE [LARGE SCALE GENOMIC DNA]</scope>
    <source>
        <strain evidence="2 3">DSM 17361</strain>
    </source>
</reference>
<keyword evidence="1" id="KW-0472">Membrane</keyword>
<dbReference type="GO" id="GO:0004623">
    <property type="term" value="F:phospholipase A2 activity"/>
    <property type="evidence" value="ECO:0007669"/>
    <property type="project" value="InterPro"/>
</dbReference>
<dbReference type="GO" id="GO:0050482">
    <property type="term" value="P:arachidonate secretion"/>
    <property type="evidence" value="ECO:0007669"/>
    <property type="project" value="InterPro"/>
</dbReference>
<gene>
    <name evidence="2" type="ORF">HMPREF0645_2535</name>
</gene>
<proteinExistence type="predicted"/>
<dbReference type="OrthoDB" id="1081109at2"/>
<dbReference type="GO" id="GO:0006644">
    <property type="term" value="P:phospholipid metabolic process"/>
    <property type="evidence" value="ECO:0007669"/>
    <property type="project" value="InterPro"/>
</dbReference>